<accession>A0A3M9XVX6</accession>
<sequence>MMNILAHLALFSLGNVAVRASPQAYNEHEPPSTVTVTTRALLCCHLKFRPNIGHIHKLNCVALWPFIEPTIQHHQLGWIRFFYSSLYQHFRPFQFHDDDERSQQ</sequence>
<dbReference type="STRING" id="1051616.A0A3M9XVX6"/>
<name>A0A3M9XVX6_9PEZI</name>
<dbReference type="RefSeq" id="XP_028490312.1">
    <property type="nucleotide sequence ID" value="XM_028638418.1"/>
</dbReference>
<evidence type="ECO:0000256" key="1">
    <source>
        <dbReference type="SAM" id="SignalP"/>
    </source>
</evidence>
<dbReference type="EMBL" id="RBVV01000235">
    <property type="protein sequence ID" value="RNJ52154.1"/>
    <property type="molecule type" value="Genomic_DNA"/>
</dbReference>
<evidence type="ECO:0000313" key="2">
    <source>
        <dbReference type="EMBL" id="RNJ52154.1"/>
    </source>
</evidence>
<evidence type="ECO:0000313" key="3">
    <source>
        <dbReference type="Proteomes" id="UP000267145"/>
    </source>
</evidence>
<dbReference type="GeneID" id="39607935"/>
<gene>
    <name evidence="2" type="ORF">D7B24_004246</name>
</gene>
<dbReference type="AlphaFoldDB" id="A0A3M9XVX6"/>
<comment type="caution">
    <text evidence="2">The sequence shown here is derived from an EMBL/GenBank/DDBJ whole genome shotgun (WGS) entry which is preliminary data.</text>
</comment>
<organism evidence="2 3">
    <name type="scientific">Verticillium nonalfalfae</name>
    <dbReference type="NCBI Taxonomy" id="1051616"/>
    <lineage>
        <taxon>Eukaryota</taxon>
        <taxon>Fungi</taxon>
        <taxon>Dikarya</taxon>
        <taxon>Ascomycota</taxon>
        <taxon>Pezizomycotina</taxon>
        <taxon>Sordariomycetes</taxon>
        <taxon>Hypocreomycetidae</taxon>
        <taxon>Glomerellales</taxon>
        <taxon>Plectosphaerellaceae</taxon>
        <taxon>Verticillium</taxon>
    </lineage>
</organism>
<dbReference type="Proteomes" id="UP000267145">
    <property type="component" value="Unassembled WGS sequence"/>
</dbReference>
<evidence type="ECO:0008006" key="4">
    <source>
        <dbReference type="Google" id="ProtNLM"/>
    </source>
</evidence>
<proteinExistence type="predicted"/>
<keyword evidence="1" id="KW-0732">Signal</keyword>
<keyword evidence="3" id="KW-1185">Reference proteome</keyword>
<feature type="chain" id="PRO_5018019301" description="Secreted protein" evidence="1">
    <location>
        <begin position="21"/>
        <end position="104"/>
    </location>
</feature>
<protein>
    <recommendedName>
        <fullName evidence="4">Secreted protein</fullName>
    </recommendedName>
</protein>
<feature type="signal peptide" evidence="1">
    <location>
        <begin position="1"/>
        <end position="20"/>
    </location>
</feature>
<reference evidence="2 3" key="1">
    <citation type="submission" date="2018-10" db="EMBL/GenBank/DDBJ databases">
        <title>Genome sequence of Verticillium nonalfalfae VnAa140.</title>
        <authorList>
            <person name="Stajich J.E."/>
            <person name="Kasson M.T."/>
        </authorList>
    </citation>
    <scope>NUCLEOTIDE SEQUENCE [LARGE SCALE GENOMIC DNA]</scope>
    <source>
        <strain evidence="2 3">VnAa140</strain>
    </source>
</reference>